<dbReference type="Proteomes" id="UP001500221">
    <property type="component" value="Unassembled WGS sequence"/>
</dbReference>
<protein>
    <recommendedName>
        <fullName evidence="1">N-acetyltransferase domain-containing protein</fullName>
    </recommendedName>
</protein>
<evidence type="ECO:0000313" key="2">
    <source>
        <dbReference type="EMBL" id="GAA5144984.1"/>
    </source>
</evidence>
<dbReference type="RefSeq" id="WP_345456048.1">
    <property type="nucleotide sequence ID" value="NZ_BAABKG010000002.1"/>
</dbReference>
<dbReference type="SUPFAM" id="SSF55729">
    <property type="entry name" value="Acyl-CoA N-acyltransferases (Nat)"/>
    <property type="match status" value="1"/>
</dbReference>
<sequence length="162" mass="17809">MDALSIEVRPAGLGDVDALVELHRACWVEAYTDLMPPGAVDRVFADPERLRRRRVEQIADPARTMLLAVVDDALVGFAASGPPRHDDPPAPLELYAVYARAATWGRGVGPALLAAAVGARPAYLWVLEGNDRAVAFYRRHRFAPDGATDERPEGRVLRMTRR</sequence>
<feature type="domain" description="N-acetyltransferase" evidence="1">
    <location>
        <begin position="6"/>
        <end position="162"/>
    </location>
</feature>
<accession>A0ABP9PHF5</accession>
<dbReference type="EMBL" id="BAABKG010000002">
    <property type="protein sequence ID" value="GAA5144984.1"/>
    <property type="molecule type" value="Genomic_DNA"/>
</dbReference>
<comment type="caution">
    <text evidence="2">The sequence shown here is derived from an EMBL/GenBank/DDBJ whole genome shotgun (WGS) entry which is preliminary data.</text>
</comment>
<evidence type="ECO:0000259" key="1">
    <source>
        <dbReference type="PROSITE" id="PS51186"/>
    </source>
</evidence>
<evidence type="ECO:0000313" key="3">
    <source>
        <dbReference type="Proteomes" id="UP001500221"/>
    </source>
</evidence>
<dbReference type="PROSITE" id="PS51186">
    <property type="entry name" value="GNAT"/>
    <property type="match status" value="1"/>
</dbReference>
<reference evidence="3" key="1">
    <citation type="journal article" date="2019" name="Int. J. Syst. Evol. Microbiol.">
        <title>The Global Catalogue of Microorganisms (GCM) 10K type strain sequencing project: providing services to taxonomists for standard genome sequencing and annotation.</title>
        <authorList>
            <consortium name="The Broad Institute Genomics Platform"/>
            <consortium name="The Broad Institute Genome Sequencing Center for Infectious Disease"/>
            <person name="Wu L."/>
            <person name="Ma J."/>
        </authorList>
    </citation>
    <scope>NUCLEOTIDE SEQUENCE [LARGE SCALE GENOMIC DNA]</scope>
    <source>
        <strain evidence="3">JCM 18459</strain>
    </source>
</reference>
<gene>
    <name evidence="2" type="ORF">GCM10023340_13520</name>
</gene>
<organism evidence="2 3">
    <name type="scientific">Nocardioides marinquilinus</name>
    <dbReference type="NCBI Taxonomy" id="1210400"/>
    <lineage>
        <taxon>Bacteria</taxon>
        <taxon>Bacillati</taxon>
        <taxon>Actinomycetota</taxon>
        <taxon>Actinomycetes</taxon>
        <taxon>Propionibacteriales</taxon>
        <taxon>Nocardioidaceae</taxon>
        <taxon>Nocardioides</taxon>
    </lineage>
</organism>
<dbReference type="InterPro" id="IPR000182">
    <property type="entry name" value="GNAT_dom"/>
</dbReference>
<dbReference type="InterPro" id="IPR016181">
    <property type="entry name" value="Acyl_CoA_acyltransferase"/>
</dbReference>
<keyword evidence="3" id="KW-1185">Reference proteome</keyword>
<dbReference type="Gene3D" id="3.40.630.30">
    <property type="match status" value="1"/>
</dbReference>
<name>A0ABP9PHF5_9ACTN</name>
<dbReference type="Pfam" id="PF00583">
    <property type="entry name" value="Acetyltransf_1"/>
    <property type="match status" value="1"/>
</dbReference>
<proteinExistence type="predicted"/>